<organism evidence="4 5">
    <name type="scientific">Ancylomarina euxinus</name>
    <dbReference type="NCBI Taxonomy" id="2283627"/>
    <lineage>
        <taxon>Bacteria</taxon>
        <taxon>Pseudomonadati</taxon>
        <taxon>Bacteroidota</taxon>
        <taxon>Bacteroidia</taxon>
        <taxon>Marinilabiliales</taxon>
        <taxon>Marinifilaceae</taxon>
        <taxon>Ancylomarina</taxon>
    </lineage>
</organism>
<gene>
    <name evidence="4" type="ORF">DWB61_06830</name>
</gene>
<accession>A0A425Y3D9</accession>
<reference evidence="4 5" key="1">
    <citation type="submission" date="2018-07" db="EMBL/GenBank/DDBJ databases">
        <title>Draft genome sequence of Ancylomarina sp. M1P.</title>
        <authorList>
            <person name="Yadav S."/>
            <person name="Villanueva L."/>
            <person name="Damste J.S.S."/>
        </authorList>
    </citation>
    <scope>NUCLEOTIDE SEQUENCE [LARGE SCALE GENOMIC DNA]</scope>
    <source>
        <strain evidence="4 5">M1P</strain>
    </source>
</reference>
<dbReference type="OrthoDB" id="9801785at2"/>
<evidence type="ECO:0000259" key="3">
    <source>
        <dbReference type="Pfam" id="PF01370"/>
    </source>
</evidence>
<dbReference type="CDD" id="cd08946">
    <property type="entry name" value="SDR_e"/>
    <property type="match status" value="1"/>
</dbReference>
<protein>
    <submittedName>
        <fullName evidence="4">SDR family NAD-dependent epimerase/dehydratase</fullName>
    </submittedName>
</protein>
<feature type="region of interest" description="Disordered" evidence="2">
    <location>
        <begin position="130"/>
        <end position="152"/>
    </location>
</feature>
<dbReference type="Gene3D" id="3.40.50.720">
    <property type="entry name" value="NAD(P)-binding Rossmann-like Domain"/>
    <property type="match status" value="1"/>
</dbReference>
<name>A0A425Y3D9_9BACT</name>
<proteinExistence type="inferred from homology"/>
<sequence>MKVLITGGAGYIGTELCIKLNKNPKVKEIVVLDNLSRGNYNLFLHSQIKPGKLKFMKAELLDSRSLDKVVKDVDVVYHFAAENKDDEKLHHLHEQVNNWGTAELTYAIEASHVKQVIYLSSVAVYGDSKSEKSSESMVEPNTSFGNSKRRGEQHIERLGDKIKTHILRLGEVFGYGASLNMDGILNSYMFDSHFVGRISIQGNGKQEQSFISLNKTVEILSNLLDHELEGGIYNLVDDQKSVLDLIDALKALNPDMEMVFTNNHLELPNHIAKADEAILALYTSPELSFEEELKGFKEHLQASS</sequence>
<evidence type="ECO:0000256" key="1">
    <source>
        <dbReference type="ARBA" id="ARBA00007637"/>
    </source>
</evidence>
<dbReference type="Proteomes" id="UP000285794">
    <property type="component" value="Unassembled WGS sequence"/>
</dbReference>
<dbReference type="InterPro" id="IPR001509">
    <property type="entry name" value="Epimerase_deHydtase"/>
</dbReference>
<dbReference type="Pfam" id="PF01370">
    <property type="entry name" value="Epimerase"/>
    <property type="match status" value="1"/>
</dbReference>
<evidence type="ECO:0000313" key="4">
    <source>
        <dbReference type="EMBL" id="RRG22524.1"/>
    </source>
</evidence>
<comment type="caution">
    <text evidence="4">The sequence shown here is derived from an EMBL/GenBank/DDBJ whole genome shotgun (WGS) entry which is preliminary data.</text>
</comment>
<comment type="similarity">
    <text evidence="1">Belongs to the NAD(P)-dependent epimerase/dehydratase family.</text>
</comment>
<dbReference type="SUPFAM" id="SSF51735">
    <property type="entry name" value="NAD(P)-binding Rossmann-fold domains"/>
    <property type="match status" value="1"/>
</dbReference>
<evidence type="ECO:0000256" key="2">
    <source>
        <dbReference type="SAM" id="MobiDB-lite"/>
    </source>
</evidence>
<feature type="domain" description="NAD-dependent epimerase/dehydratase" evidence="3">
    <location>
        <begin position="3"/>
        <end position="235"/>
    </location>
</feature>
<evidence type="ECO:0000313" key="5">
    <source>
        <dbReference type="Proteomes" id="UP000285794"/>
    </source>
</evidence>
<dbReference type="InterPro" id="IPR036291">
    <property type="entry name" value="NAD(P)-bd_dom_sf"/>
</dbReference>
<dbReference type="RefSeq" id="WP_125030152.1">
    <property type="nucleotide sequence ID" value="NZ_JAPXVP010000001.1"/>
</dbReference>
<dbReference type="AlphaFoldDB" id="A0A425Y3D9"/>
<keyword evidence="5" id="KW-1185">Reference proteome</keyword>
<dbReference type="EMBL" id="QQWG01000005">
    <property type="protein sequence ID" value="RRG22524.1"/>
    <property type="molecule type" value="Genomic_DNA"/>
</dbReference>
<dbReference type="PANTHER" id="PTHR43000">
    <property type="entry name" value="DTDP-D-GLUCOSE 4,6-DEHYDRATASE-RELATED"/>
    <property type="match status" value="1"/>
</dbReference>